<keyword evidence="2" id="KW-0645">Protease</keyword>
<dbReference type="PANTHER" id="PTHR11614">
    <property type="entry name" value="PHOSPHOLIPASE-RELATED"/>
    <property type="match status" value="1"/>
</dbReference>
<proteinExistence type="predicted"/>
<accession>A0A9Q9AKN3</accession>
<feature type="domain" description="Serine aminopeptidase S33" evidence="1">
    <location>
        <begin position="37"/>
        <end position="288"/>
    </location>
</feature>
<name>A0A9Q9AKN3_9PEZI</name>
<evidence type="ECO:0000259" key="1">
    <source>
        <dbReference type="Pfam" id="PF12146"/>
    </source>
</evidence>
<keyword evidence="2" id="KW-0378">Hydrolase</keyword>
<dbReference type="InterPro" id="IPR029058">
    <property type="entry name" value="AB_hydrolase_fold"/>
</dbReference>
<evidence type="ECO:0000313" key="3">
    <source>
        <dbReference type="Proteomes" id="UP001056384"/>
    </source>
</evidence>
<keyword evidence="2" id="KW-0031">Aminopeptidase</keyword>
<protein>
    <submittedName>
        <fullName evidence="2">Serine aminopeptidase, S33, alpha/Beta hydrolase</fullName>
    </submittedName>
</protein>
<keyword evidence="3" id="KW-1185">Reference proteome</keyword>
<dbReference type="AlphaFoldDB" id="A0A9Q9AKN3"/>
<dbReference type="InterPro" id="IPR051044">
    <property type="entry name" value="MAG_DAG_Lipase"/>
</dbReference>
<gene>
    <name evidence="2" type="ORF">Slin15195_G012120</name>
</gene>
<dbReference type="SUPFAM" id="SSF53474">
    <property type="entry name" value="alpha/beta-Hydrolases"/>
    <property type="match status" value="1"/>
</dbReference>
<dbReference type="Pfam" id="PF12146">
    <property type="entry name" value="Hydrolase_4"/>
    <property type="match status" value="1"/>
</dbReference>
<organism evidence="2 3">
    <name type="scientific">Septoria linicola</name>
    <dbReference type="NCBI Taxonomy" id="215465"/>
    <lineage>
        <taxon>Eukaryota</taxon>
        <taxon>Fungi</taxon>
        <taxon>Dikarya</taxon>
        <taxon>Ascomycota</taxon>
        <taxon>Pezizomycotina</taxon>
        <taxon>Dothideomycetes</taxon>
        <taxon>Dothideomycetidae</taxon>
        <taxon>Mycosphaerellales</taxon>
        <taxon>Mycosphaerellaceae</taxon>
        <taxon>Septoria</taxon>
    </lineage>
</organism>
<dbReference type="EMBL" id="CP099418">
    <property type="protein sequence ID" value="USW47893.1"/>
    <property type="molecule type" value="Genomic_DNA"/>
</dbReference>
<evidence type="ECO:0000313" key="2">
    <source>
        <dbReference type="EMBL" id="USW47893.1"/>
    </source>
</evidence>
<dbReference type="Gene3D" id="3.40.50.1820">
    <property type="entry name" value="alpha/beta hydrolase"/>
    <property type="match status" value="1"/>
</dbReference>
<dbReference type="Proteomes" id="UP001056384">
    <property type="component" value="Chromosome 1"/>
</dbReference>
<dbReference type="InterPro" id="IPR022742">
    <property type="entry name" value="Hydrolase_4"/>
</dbReference>
<dbReference type="GO" id="GO:0004177">
    <property type="term" value="F:aminopeptidase activity"/>
    <property type="evidence" value="ECO:0007669"/>
    <property type="project" value="UniProtKB-KW"/>
</dbReference>
<sequence length="319" mass="35649">MSTVEVPGVSAIEGSLVTDDNVSLYTRTWSCPEETLKARLVFVHGFSDHCNFYGILFPTLAKQGIKTYAYDQRGWGRSVKQQSDKGNTGNTERILGDLTCFLKQILDHETEKELPLYLMGHSMGGGEVLHYAANGPRDITSRIRGYLCEAPFIALHEESRPWKPTVVLGRLASKIVPQRQMVQKLDAKKLCRDADVVKEWEDDELCHDTGTLECLAAMLDRAAELEEGKAVIKEGSGEGGKTRLWVGFGTGDYVLSYGSCEKWFKGLKIEDKEFRAYEGWTHKLHSEPGDDKKMFAADVSKWILDRSGPLSGLAVKPRL</sequence>
<reference evidence="2" key="1">
    <citation type="submission" date="2022-06" db="EMBL/GenBank/DDBJ databases">
        <title>Complete genome sequences of two strains of the flax pathogen Septoria linicola.</title>
        <authorList>
            <person name="Lapalu N."/>
            <person name="Simon A."/>
            <person name="Demenou B."/>
            <person name="Paumier D."/>
            <person name="Guillot M.-P."/>
            <person name="Gout L."/>
            <person name="Valade R."/>
        </authorList>
    </citation>
    <scope>NUCLEOTIDE SEQUENCE</scope>
    <source>
        <strain evidence="2">SE15195</strain>
    </source>
</reference>